<evidence type="ECO:0000256" key="1">
    <source>
        <dbReference type="SAM" id="MobiDB-lite"/>
    </source>
</evidence>
<evidence type="ECO:0000313" key="3">
    <source>
        <dbReference type="Proteomes" id="UP000037035"/>
    </source>
</evidence>
<dbReference type="AlphaFoldDB" id="A0A0L6VNZ8"/>
<reference evidence="2 3" key="1">
    <citation type="submission" date="2015-08" db="EMBL/GenBank/DDBJ databases">
        <title>Next Generation Sequencing and Analysis of the Genome of Puccinia sorghi L Schw, the Causal Agent of Maize Common Rust.</title>
        <authorList>
            <person name="Rochi L."/>
            <person name="Burguener G."/>
            <person name="Darino M."/>
            <person name="Turjanski A."/>
            <person name="Kreff E."/>
            <person name="Dieguez M.J."/>
            <person name="Sacco F."/>
        </authorList>
    </citation>
    <scope>NUCLEOTIDE SEQUENCE [LARGE SCALE GENOMIC DNA]</scope>
    <source>
        <strain evidence="2 3">RO10H11247</strain>
    </source>
</reference>
<dbReference type="VEuPathDB" id="FungiDB:VP01_12822g1"/>
<name>A0A0L6VNZ8_9BASI</name>
<accession>A0A0L6VNZ8</accession>
<dbReference type="EMBL" id="LAVV01003135">
    <property type="protein sequence ID" value="KNZ62347.1"/>
    <property type="molecule type" value="Genomic_DNA"/>
</dbReference>
<feature type="compositionally biased region" description="Polar residues" evidence="1">
    <location>
        <begin position="97"/>
        <end position="110"/>
    </location>
</feature>
<dbReference type="Proteomes" id="UP000037035">
    <property type="component" value="Unassembled WGS sequence"/>
</dbReference>
<feature type="region of interest" description="Disordered" evidence="1">
    <location>
        <begin position="97"/>
        <end position="119"/>
    </location>
</feature>
<organism evidence="2 3">
    <name type="scientific">Puccinia sorghi</name>
    <dbReference type="NCBI Taxonomy" id="27349"/>
    <lineage>
        <taxon>Eukaryota</taxon>
        <taxon>Fungi</taxon>
        <taxon>Dikarya</taxon>
        <taxon>Basidiomycota</taxon>
        <taxon>Pucciniomycotina</taxon>
        <taxon>Pucciniomycetes</taxon>
        <taxon>Pucciniales</taxon>
        <taxon>Pucciniaceae</taxon>
        <taxon>Puccinia</taxon>
    </lineage>
</organism>
<keyword evidence="3" id="KW-1185">Reference proteome</keyword>
<comment type="caution">
    <text evidence="2">The sequence shown here is derived from an EMBL/GenBank/DDBJ whole genome shotgun (WGS) entry which is preliminary data.</text>
</comment>
<protein>
    <submittedName>
        <fullName evidence="2">Uncharacterized protein</fullName>
    </submittedName>
</protein>
<sequence>MYKGVEAGDNPPVGTPLESPREVYRIITLQKAEGLLTVLAPVHQEILPKRCNKDTKLDSAMELDELQEFNNLKYKNGISGIKRPVISASLTAAASSNHRLHSGTVSSNPDQEIPSKTHH</sequence>
<proteinExistence type="predicted"/>
<evidence type="ECO:0000313" key="2">
    <source>
        <dbReference type="EMBL" id="KNZ62347.1"/>
    </source>
</evidence>
<gene>
    <name evidence="2" type="ORF">VP01_12822g1</name>
</gene>